<proteinExistence type="predicted"/>
<sequence>MVGTANLAALTLKHSTSMAFGEANATSVNQYFKKENLKHLDSCTPAFAHSVWHSGTWWVDHGHEADEAQVLSREVHFISIKSKSIWELVVRQMKVAET</sequence>
<evidence type="ECO:0000313" key="1">
    <source>
        <dbReference type="Ensembl" id="ENSPLAP00000005324.1"/>
    </source>
</evidence>
<evidence type="ECO:0000313" key="2">
    <source>
        <dbReference type="Proteomes" id="UP000261500"/>
    </source>
</evidence>
<dbReference type="AlphaFoldDB" id="A0A3B3TY68"/>
<keyword evidence="2" id="KW-1185">Reference proteome</keyword>
<name>A0A3B3TY68_9TELE</name>
<protein>
    <submittedName>
        <fullName evidence="1">Uncharacterized protein</fullName>
    </submittedName>
</protein>
<accession>A0A3B3TY68</accession>
<dbReference type="Ensembl" id="ENSPLAT00000008142.1">
    <property type="protein sequence ID" value="ENSPLAP00000005324.1"/>
    <property type="gene ID" value="ENSPLAG00000007193.1"/>
</dbReference>
<dbReference type="Proteomes" id="UP000261500">
    <property type="component" value="Unplaced"/>
</dbReference>
<organism evidence="1 2">
    <name type="scientific">Poecilia latipinna</name>
    <name type="common">sailfin molly</name>
    <dbReference type="NCBI Taxonomy" id="48699"/>
    <lineage>
        <taxon>Eukaryota</taxon>
        <taxon>Metazoa</taxon>
        <taxon>Chordata</taxon>
        <taxon>Craniata</taxon>
        <taxon>Vertebrata</taxon>
        <taxon>Euteleostomi</taxon>
        <taxon>Actinopterygii</taxon>
        <taxon>Neopterygii</taxon>
        <taxon>Teleostei</taxon>
        <taxon>Neoteleostei</taxon>
        <taxon>Acanthomorphata</taxon>
        <taxon>Ovalentaria</taxon>
        <taxon>Atherinomorphae</taxon>
        <taxon>Cyprinodontiformes</taxon>
        <taxon>Poeciliidae</taxon>
        <taxon>Poeciliinae</taxon>
        <taxon>Poecilia</taxon>
    </lineage>
</organism>
<reference evidence="1" key="2">
    <citation type="submission" date="2025-09" db="UniProtKB">
        <authorList>
            <consortium name="Ensembl"/>
        </authorList>
    </citation>
    <scope>IDENTIFICATION</scope>
</reference>
<reference evidence="1" key="1">
    <citation type="submission" date="2025-08" db="UniProtKB">
        <authorList>
            <consortium name="Ensembl"/>
        </authorList>
    </citation>
    <scope>IDENTIFICATION</scope>
</reference>
<dbReference type="GeneTree" id="ENSGT01090000260600"/>